<dbReference type="SUPFAM" id="SSF81321">
    <property type="entry name" value="Family A G protein-coupled receptor-like"/>
    <property type="match status" value="1"/>
</dbReference>
<keyword evidence="12" id="KW-0807">Transducer</keyword>
<dbReference type="InterPro" id="IPR050939">
    <property type="entry name" value="Olfactory_GPCR1"/>
</dbReference>
<keyword evidence="15" id="KW-1185">Reference proteome</keyword>
<evidence type="ECO:0000256" key="5">
    <source>
        <dbReference type="ARBA" id="ARBA00022725"/>
    </source>
</evidence>
<dbReference type="InterPro" id="IPR017452">
    <property type="entry name" value="GPCR_Rhodpsn_7TM"/>
</dbReference>
<dbReference type="OrthoDB" id="9975554at2759"/>
<evidence type="ECO:0000313" key="16">
    <source>
        <dbReference type="RefSeq" id="XP_025032725.1"/>
    </source>
</evidence>
<dbReference type="AlphaFoldDB" id="A0A9F5IW67"/>
<dbReference type="Pfam" id="PF13853">
    <property type="entry name" value="7tm_4"/>
    <property type="match status" value="1"/>
</dbReference>
<evidence type="ECO:0000256" key="3">
    <source>
        <dbReference type="ARBA" id="ARBA00022606"/>
    </source>
</evidence>
<keyword evidence="6 13" id="KW-1133">Transmembrane helix</keyword>
<evidence type="ECO:0000256" key="8">
    <source>
        <dbReference type="ARBA" id="ARBA00023136"/>
    </source>
</evidence>
<dbReference type="GO" id="GO:0005886">
    <property type="term" value="C:plasma membrane"/>
    <property type="evidence" value="ECO:0007669"/>
    <property type="project" value="UniProtKB-SubCell"/>
</dbReference>
<evidence type="ECO:0000256" key="13">
    <source>
        <dbReference type="SAM" id="Phobius"/>
    </source>
</evidence>
<evidence type="ECO:0000256" key="4">
    <source>
        <dbReference type="ARBA" id="ARBA00022692"/>
    </source>
</evidence>
<keyword evidence="8 13" id="KW-0472">Membrane</keyword>
<evidence type="ECO:0000256" key="1">
    <source>
        <dbReference type="ARBA" id="ARBA00004651"/>
    </source>
</evidence>
<dbReference type="KEGG" id="pbi:112542935"/>
<evidence type="ECO:0000256" key="6">
    <source>
        <dbReference type="ARBA" id="ARBA00022989"/>
    </source>
</evidence>
<reference evidence="16" key="1">
    <citation type="submission" date="2025-08" db="UniProtKB">
        <authorList>
            <consortium name="RefSeq"/>
        </authorList>
    </citation>
    <scope>IDENTIFICATION</scope>
    <source>
        <tissue evidence="16">Liver</tissue>
    </source>
</reference>
<evidence type="ECO:0000256" key="2">
    <source>
        <dbReference type="ARBA" id="ARBA00022475"/>
    </source>
</evidence>
<keyword evidence="9" id="KW-1015">Disulfide bond</keyword>
<feature type="domain" description="G-protein coupled receptors family 1 profile" evidence="14">
    <location>
        <begin position="1"/>
        <end position="173"/>
    </location>
</feature>
<comment type="subcellular location">
    <subcellularLocation>
        <location evidence="1">Cell membrane</location>
        <topology evidence="1">Multi-pass membrane protein</topology>
    </subcellularLocation>
</comment>
<keyword evidence="4 13" id="KW-0812">Transmembrane</keyword>
<dbReference type="GO" id="GO:0004984">
    <property type="term" value="F:olfactory receptor activity"/>
    <property type="evidence" value="ECO:0007669"/>
    <property type="project" value="InterPro"/>
</dbReference>
<dbReference type="InterPro" id="IPR000725">
    <property type="entry name" value="Olfact_rcpt"/>
</dbReference>
<dbReference type="FunFam" id="1.20.1070.10:FF:000015">
    <property type="entry name" value="Olfactory receptor"/>
    <property type="match status" value="1"/>
</dbReference>
<evidence type="ECO:0000256" key="7">
    <source>
        <dbReference type="ARBA" id="ARBA00023040"/>
    </source>
</evidence>
<evidence type="ECO:0000256" key="11">
    <source>
        <dbReference type="ARBA" id="ARBA00023180"/>
    </source>
</evidence>
<feature type="transmembrane region" description="Helical" evidence="13">
    <location>
        <begin position="156"/>
        <end position="175"/>
    </location>
</feature>
<feature type="transmembrane region" description="Helical" evidence="13">
    <location>
        <begin position="80"/>
        <end position="109"/>
    </location>
</feature>
<dbReference type="GO" id="GO:0004930">
    <property type="term" value="F:G protein-coupled receptor activity"/>
    <property type="evidence" value="ECO:0007669"/>
    <property type="project" value="UniProtKB-KW"/>
</dbReference>
<dbReference type="RefSeq" id="XP_025032725.1">
    <property type="nucleotide sequence ID" value="XM_025176957.1"/>
</dbReference>
<dbReference type="PANTHER" id="PTHR24242">
    <property type="entry name" value="G-PROTEIN COUPLED RECEPTOR"/>
    <property type="match status" value="1"/>
</dbReference>
<sequence>MSYDRYVAICRPLHYTFFINTKVCLQLVAGSFFSSFIMSMIMLTFILQLTFCDHSVIDHFFCDFIPVVNVARSNAYQIKIISFILTSICTLPPFSITIVSYAFIINAILRISSTRGRRKAFSTCSSHLIVVTIFYGTIAIVYLLSDTSELRELNKVLSVFYTILTPLVNPLIYSLRNKEVKEVLKKAVVKYGMSRNIH</sequence>
<dbReference type="Proteomes" id="UP000695026">
    <property type="component" value="Unplaced"/>
</dbReference>
<name>A0A9F5IW67_PYTBI</name>
<gene>
    <name evidence="16" type="primary">LOC112542935</name>
</gene>
<feature type="transmembrane region" description="Helical" evidence="13">
    <location>
        <begin position="27"/>
        <end position="51"/>
    </location>
</feature>
<keyword evidence="7" id="KW-0297">G-protein coupled receptor</keyword>
<evidence type="ECO:0000256" key="9">
    <source>
        <dbReference type="ARBA" id="ARBA00023157"/>
    </source>
</evidence>
<evidence type="ECO:0000313" key="15">
    <source>
        <dbReference type="Proteomes" id="UP000695026"/>
    </source>
</evidence>
<evidence type="ECO:0000256" key="12">
    <source>
        <dbReference type="ARBA" id="ARBA00023224"/>
    </source>
</evidence>
<protein>
    <submittedName>
        <fullName evidence="16">Olfactory receptor 1038-like</fullName>
    </submittedName>
</protein>
<dbReference type="GeneID" id="112542935"/>
<keyword evidence="11" id="KW-0325">Glycoprotein</keyword>
<accession>A0A9F5IW67</accession>
<evidence type="ECO:0000256" key="10">
    <source>
        <dbReference type="ARBA" id="ARBA00023170"/>
    </source>
</evidence>
<keyword evidence="3" id="KW-0716">Sensory transduction</keyword>
<keyword evidence="10" id="KW-0675">Receptor</keyword>
<dbReference type="PRINTS" id="PR00245">
    <property type="entry name" value="OLFACTORYR"/>
</dbReference>
<dbReference type="Gene3D" id="1.20.1070.10">
    <property type="entry name" value="Rhodopsin 7-helix transmembrane proteins"/>
    <property type="match status" value="1"/>
</dbReference>
<evidence type="ECO:0000259" key="14">
    <source>
        <dbReference type="PROSITE" id="PS50262"/>
    </source>
</evidence>
<dbReference type="PANTHER" id="PTHR24242:SF359">
    <property type="entry name" value="ODORANT RECEPTOR-RELATED"/>
    <property type="match status" value="1"/>
</dbReference>
<proteinExistence type="predicted"/>
<keyword evidence="2" id="KW-1003">Cell membrane</keyword>
<keyword evidence="5" id="KW-0552">Olfaction</keyword>
<dbReference type="PROSITE" id="PS50262">
    <property type="entry name" value="G_PROTEIN_RECEP_F1_2"/>
    <property type="match status" value="1"/>
</dbReference>
<organism evidence="15 16">
    <name type="scientific">Python bivittatus</name>
    <name type="common">Burmese python</name>
    <name type="synonym">Python molurus bivittatus</name>
    <dbReference type="NCBI Taxonomy" id="176946"/>
    <lineage>
        <taxon>Eukaryota</taxon>
        <taxon>Metazoa</taxon>
        <taxon>Chordata</taxon>
        <taxon>Craniata</taxon>
        <taxon>Vertebrata</taxon>
        <taxon>Euteleostomi</taxon>
        <taxon>Lepidosauria</taxon>
        <taxon>Squamata</taxon>
        <taxon>Bifurcata</taxon>
        <taxon>Unidentata</taxon>
        <taxon>Episquamata</taxon>
        <taxon>Toxicofera</taxon>
        <taxon>Serpentes</taxon>
        <taxon>Henophidia</taxon>
        <taxon>Pythonidae</taxon>
        <taxon>Python</taxon>
    </lineage>
</organism>
<feature type="transmembrane region" description="Helical" evidence="13">
    <location>
        <begin position="121"/>
        <end position="144"/>
    </location>
</feature>